<dbReference type="InterPro" id="IPR036291">
    <property type="entry name" value="NAD(P)-bd_dom_sf"/>
</dbReference>
<dbReference type="SUPFAM" id="SSF51735">
    <property type="entry name" value="NAD(P)-binding Rossmann-fold domains"/>
    <property type="match status" value="1"/>
</dbReference>
<dbReference type="EMBL" id="JADEXN010000344">
    <property type="protein sequence ID" value="MBE9042373.1"/>
    <property type="molecule type" value="Genomic_DNA"/>
</dbReference>
<reference evidence="1" key="1">
    <citation type="submission" date="2020-10" db="EMBL/GenBank/DDBJ databases">
        <authorList>
            <person name="Castelo-Branco R."/>
            <person name="Eusebio N."/>
            <person name="Adriana R."/>
            <person name="Vieira A."/>
            <person name="Brugerolle De Fraissinette N."/>
            <person name="Rezende De Castro R."/>
            <person name="Schneider M.P."/>
            <person name="Vasconcelos V."/>
            <person name="Leao P.N."/>
        </authorList>
    </citation>
    <scope>NUCLEOTIDE SEQUENCE</scope>
    <source>
        <strain evidence="1">LEGE 11467</strain>
    </source>
</reference>
<evidence type="ECO:0000313" key="1">
    <source>
        <dbReference type="EMBL" id="MBE9042373.1"/>
    </source>
</evidence>
<accession>A0A928W1U9</accession>
<gene>
    <name evidence="1" type="ORF">IQ235_16490</name>
</gene>
<organism evidence="1 2">
    <name type="scientific">Zarconia navalis LEGE 11467</name>
    <dbReference type="NCBI Taxonomy" id="1828826"/>
    <lineage>
        <taxon>Bacteria</taxon>
        <taxon>Bacillati</taxon>
        <taxon>Cyanobacteriota</taxon>
        <taxon>Cyanophyceae</taxon>
        <taxon>Oscillatoriophycideae</taxon>
        <taxon>Oscillatoriales</taxon>
        <taxon>Oscillatoriales incertae sedis</taxon>
        <taxon>Zarconia</taxon>
        <taxon>Zarconia navalis</taxon>
    </lineage>
</organism>
<dbReference type="Proteomes" id="UP000621799">
    <property type="component" value="Unassembled WGS sequence"/>
</dbReference>
<feature type="non-terminal residue" evidence="1">
    <location>
        <position position="1"/>
    </location>
</feature>
<sequence length="188" mass="21674">AARLGTDYIRSKYDALKQLPRLKIYPRITTLFPTLVLGGDETKPTSHLSSGIPEVVKWIDLIRFFKADGSFHFIHGRDIAEVVRYLVENPPGESREWVLGNQPYTVDRAIAEVCAYLRKSTYFRIPLFPQLINFFIVLFKVQMASWDRFCLDYRHFTYPEPVNPKTLGLLPYCETMTDALRVSGVPRG</sequence>
<dbReference type="Gene3D" id="3.40.50.720">
    <property type="entry name" value="NAD(P)-binding Rossmann-like Domain"/>
    <property type="match status" value="1"/>
</dbReference>
<keyword evidence="2" id="KW-1185">Reference proteome</keyword>
<evidence type="ECO:0000313" key="2">
    <source>
        <dbReference type="Proteomes" id="UP000621799"/>
    </source>
</evidence>
<name>A0A928W1U9_9CYAN</name>
<proteinExistence type="predicted"/>
<protein>
    <submittedName>
        <fullName evidence="1">NAD(P)-dependent oxidoreductase</fullName>
    </submittedName>
</protein>
<dbReference type="AlphaFoldDB" id="A0A928W1U9"/>
<comment type="caution">
    <text evidence="1">The sequence shown here is derived from an EMBL/GenBank/DDBJ whole genome shotgun (WGS) entry which is preliminary data.</text>
</comment>